<dbReference type="RefSeq" id="WP_089856275.1">
    <property type="nucleotide sequence ID" value="NZ_FNDW01000003.1"/>
</dbReference>
<dbReference type="Proteomes" id="UP000198869">
    <property type="component" value="Unassembled WGS sequence"/>
</dbReference>
<dbReference type="AlphaFoldDB" id="A0A1G8H1B7"/>
<evidence type="ECO:0000313" key="2">
    <source>
        <dbReference type="EMBL" id="SDI00396.1"/>
    </source>
</evidence>
<keyword evidence="1" id="KW-0812">Transmembrane</keyword>
<feature type="transmembrane region" description="Helical" evidence="1">
    <location>
        <begin position="186"/>
        <end position="204"/>
    </location>
</feature>
<dbReference type="EMBL" id="FNDW01000003">
    <property type="protein sequence ID" value="SDI00396.1"/>
    <property type="molecule type" value="Genomic_DNA"/>
</dbReference>
<name>A0A1G8H1B7_9FLAO</name>
<keyword evidence="1" id="KW-0472">Membrane</keyword>
<evidence type="ECO:0000313" key="3">
    <source>
        <dbReference type="Proteomes" id="UP000198869"/>
    </source>
</evidence>
<reference evidence="3" key="1">
    <citation type="submission" date="2016-10" db="EMBL/GenBank/DDBJ databases">
        <authorList>
            <person name="Varghese N."/>
            <person name="Submissions S."/>
        </authorList>
    </citation>
    <scope>NUCLEOTIDE SEQUENCE [LARGE SCALE GENOMIC DNA]</scope>
    <source>
        <strain evidence="3">DSM 17071</strain>
    </source>
</reference>
<accession>A0A1G8H1B7</accession>
<feature type="transmembrane region" description="Helical" evidence="1">
    <location>
        <begin position="315"/>
        <end position="337"/>
    </location>
</feature>
<keyword evidence="1" id="KW-1133">Transmembrane helix</keyword>
<feature type="transmembrane region" description="Helical" evidence="1">
    <location>
        <begin position="162"/>
        <end position="179"/>
    </location>
</feature>
<feature type="transmembrane region" description="Helical" evidence="1">
    <location>
        <begin position="286"/>
        <end position="309"/>
    </location>
</feature>
<evidence type="ECO:0008006" key="4">
    <source>
        <dbReference type="Google" id="ProtNLM"/>
    </source>
</evidence>
<feature type="transmembrane region" description="Helical" evidence="1">
    <location>
        <begin position="105"/>
        <end position="127"/>
    </location>
</feature>
<dbReference type="STRING" id="311334.SAMN05421846_103204"/>
<feature type="transmembrane region" description="Helical" evidence="1">
    <location>
        <begin position="256"/>
        <end position="274"/>
    </location>
</feature>
<sequence length="456" mass="53246">MLKYKILAVIIVIVYFLQTFFVSFGGVGADSLSYFGIAADLPAPKTNLFPLGYPVLLRLAHFFSEDYFWASKILNALFTIIILFFSYYKKFYFRETVLVFAGKTFYFVFFNAMSEGPFIFSMYFLLFFLHQIFSENKNLYINAFGASMMMICMFFFRYSGVYIYLSIVLFVILFFFKLKEKTYFKALILFIIISGLGIGSYLSLNYFHFGSFTGEGLRGKAGDHSFLQLIRNLFGLVNAVDPFIAIKPISSSFGSIAFQFVVFVIDLFIFRYMLQYYKKAKETSLFSFHILLWIMAGFYGIALLVSGWFQQIEEMGVRLMAASNFCLFFSFLIFYFKNNSSDKMIWRISCFFFVFLVLYGLKDPGYYLENKNKIEPQMSKFKDKTYLYNDEKNSITATTYYFPIINKSFKYNHTNKQKGKLKEGIAGTLNPKIKWIKEDTVQDKSKVLYTSQLKLN</sequence>
<gene>
    <name evidence="2" type="ORF">SAMN05421846_103204</name>
</gene>
<evidence type="ECO:0000256" key="1">
    <source>
        <dbReference type="SAM" id="Phobius"/>
    </source>
</evidence>
<feature type="transmembrane region" description="Helical" evidence="1">
    <location>
        <begin position="6"/>
        <end position="27"/>
    </location>
</feature>
<feature type="transmembrane region" description="Helical" evidence="1">
    <location>
        <begin position="67"/>
        <end position="85"/>
    </location>
</feature>
<feature type="transmembrane region" description="Helical" evidence="1">
    <location>
        <begin position="344"/>
        <end position="361"/>
    </location>
</feature>
<proteinExistence type="predicted"/>
<protein>
    <recommendedName>
        <fullName evidence="4">Dolichyl-phosphate-mannose-protein mannosyltransferase</fullName>
    </recommendedName>
</protein>
<organism evidence="2 3">
    <name type="scientific">Chryseobacterium taeanense</name>
    <dbReference type="NCBI Taxonomy" id="311334"/>
    <lineage>
        <taxon>Bacteria</taxon>
        <taxon>Pseudomonadati</taxon>
        <taxon>Bacteroidota</taxon>
        <taxon>Flavobacteriia</taxon>
        <taxon>Flavobacteriales</taxon>
        <taxon>Weeksellaceae</taxon>
        <taxon>Chryseobacterium group</taxon>
        <taxon>Chryseobacterium</taxon>
    </lineage>
</organism>
<dbReference type="OrthoDB" id="1217878at2"/>
<keyword evidence="3" id="KW-1185">Reference proteome</keyword>